<dbReference type="InterPro" id="IPR046348">
    <property type="entry name" value="SIS_dom_sf"/>
</dbReference>
<dbReference type="OrthoDB" id="9781311at2"/>
<name>A0A1W1XS48_9CLOT</name>
<proteinExistence type="predicted"/>
<accession>A0A1W1XS48</accession>
<dbReference type="PANTHER" id="PTHR30390:SF8">
    <property type="entry name" value="SUGAR ISOMERASE (SIS)"/>
    <property type="match status" value="1"/>
</dbReference>
<evidence type="ECO:0000259" key="1">
    <source>
        <dbReference type="PROSITE" id="PS51464"/>
    </source>
</evidence>
<organism evidence="2 3">
    <name type="scientific">Clostridium acidisoli DSM 12555</name>
    <dbReference type="NCBI Taxonomy" id="1121291"/>
    <lineage>
        <taxon>Bacteria</taxon>
        <taxon>Bacillati</taxon>
        <taxon>Bacillota</taxon>
        <taxon>Clostridia</taxon>
        <taxon>Eubacteriales</taxon>
        <taxon>Clostridiaceae</taxon>
        <taxon>Clostridium</taxon>
    </lineage>
</organism>
<evidence type="ECO:0000313" key="3">
    <source>
        <dbReference type="Proteomes" id="UP000192468"/>
    </source>
</evidence>
<dbReference type="AlphaFoldDB" id="A0A1W1XS48"/>
<evidence type="ECO:0000313" key="2">
    <source>
        <dbReference type="EMBL" id="SMC26717.1"/>
    </source>
</evidence>
<protein>
    <submittedName>
        <fullName evidence="2">D-sedoheptulose 7-phosphate isomerase</fullName>
    </submittedName>
</protein>
<dbReference type="InterPro" id="IPR035461">
    <property type="entry name" value="GmhA/DiaA"/>
</dbReference>
<dbReference type="PROSITE" id="PS51464">
    <property type="entry name" value="SIS"/>
    <property type="match status" value="1"/>
</dbReference>
<dbReference type="EMBL" id="FWXH01000014">
    <property type="protein sequence ID" value="SMC26717.1"/>
    <property type="molecule type" value="Genomic_DNA"/>
</dbReference>
<keyword evidence="3" id="KW-1185">Reference proteome</keyword>
<dbReference type="SUPFAM" id="SSF53697">
    <property type="entry name" value="SIS domain"/>
    <property type="match status" value="1"/>
</dbReference>
<dbReference type="GO" id="GO:0097367">
    <property type="term" value="F:carbohydrate derivative binding"/>
    <property type="evidence" value="ECO:0007669"/>
    <property type="project" value="InterPro"/>
</dbReference>
<keyword evidence="2" id="KW-0413">Isomerase</keyword>
<feature type="domain" description="SIS" evidence="1">
    <location>
        <begin position="27"/>
        <end position="188"/>
    </location>
</feature>
<dbReference type="STRING" id="1121291.SAMN02745134_02909"/>
<sequence length="194" mass="21981">MKEIINNYFDHIGRLINNFNYKKIEDMINILEKARIEGKNIFILGNGGSATTANHFVCDFGKNAIHGNEKRFKIISLCDNLATITAYGNDLGYETIFEERLKNLMEDNDVVIALSASGNSKNVLHAADYVKARNGILISMTGNDGGKLKKISDFNINIESNTIEQIEDIHLMIEHIIVYVYEHKDDVKNELVRM</sequence>
<dbReference type="CDD" id="cd05006">
    <property type="entry name" value="SIS_GmhA"/>
    <property type="match status" value="1"/>
</dbReference>
<dbReference type="GO" id="GO:1901135">
    <property type="term" value="P:carbohydrate derivative metabolic process"/>
    <property type="evidence" value="ECO:0007669"/>
    <property type="project" value="InterPro"/>
</dbReference>
<dbReference type="Pfam" id="PF13580">
    <property type="entry name" value="SIS_2"/>
    <property type="match status" value="1"/>
</dbReference>
<dbReference type="InterPro" id="IPR001347">
    <property type="entry name" value="SIS_dom"/>
</dbReference>
<dbReference type="RefSeq" id="WP_084116709.1">
    <property type="nucleotide sequence ID" value="NZ_FWXH01000014.1"/>
</dbReference>
<dbReference type="Proteomes" id="UP000192468">
    <property type="component" value="Unassembled WGS sequence"/>
</dbReference>
<dbReference type="InterPro" id="IPR050099">
    <property type="entry name" value="SIS_GmhA/DiaA_subfam"/>
</dbReference>
<dbReference type="GO" id="GO:0016853">
    <property type="term" value="F:isomerase activity"/>
    <property type="evidence" value="ECO:0007669"/>
    <property type="project" value="UniProtKB-KW"/>
</dbReference>
<reference evidence="2 3" key="1">
    <citation type="submission" date="2017-04" db="EMBL/GenBank/DDBJ databases">
        <authorList>
            <person name="Afonso C.L."/>
            <person name="Miller P.J."/>
            <person name="Scott M.A."/>
            <person name="Spackman E."/>
            <person name="Goraichik I."/>
            <person name="Dimitrov K.M."/>
            <person name="Suarez D.L."/>
            <person name="Swayne D.E."/>
        </authorList>
    </citation>
    <scope>NUCLEOTIDE SEQUENCE [LARGE SCALE GENOMIC DNA]</scope>
    <source>
        <strain evidence="2 3">DSM 12555</strain>
    </source>
</reference>
<gene>
    <name evidence="2" type="ORF">SAMN02745134_02909</name>
</gene>
<dbReference type="PANTHER" id="PTHR30390">
    <property type="entry name" value="SEDOHEPTULOSE 7-PHOSPHATE ISOMERASE / DNAA INITIATOR-ASSOCIATING FACTOR FOR REPLICATION INITIATION"/>
    <property type="match status" value="1"/>
</dbReference>
<dbReference type="Gene3D" id="3.40.50.10490">
    <property type="entry name" value="Glucose-6-phosphate isomerase like protein, domain 1"/>
    <property type="match status" value="1"/>
</dbReference>